<dbReference type="InterPro" id="IPR005762">
    <property type="entry name" value="MurD"/>
</dbReference>
<dbReference type="HAMAP" id="MF_00639">
    <property type="entry name" value="MurD"/>
    <property type="match status" value="1"/>
</dbReference>
<comment type="similarity">
    <text evidence="7">Belongs to the MurCDEF family.</text>
</comment>
<dbReference type="SUPFAM" id="SSF51984">
    <property type="entry name" value="MurCD N-terminal domain"/>
    <property type="match status" value="1"/>
</dbReference>
<keyword evidence="7 8" id="KW-0133">Cell shape</keyword>
<comment type="catalytic activity">
    <reaction evidence="7 8">
        <text>UDP-N-acetyl-alpha-D-muramoyl-L-alanine + D-glutamate + ATP = UDP-N-acetyl-alpha-D-muramoyl-L-alanyl-D-glutamate + ADP + phosphate + H(+)</text>
        <dbReference type="Rhea" id="RHEA:16429"/>
        <dbReference type="ChEBI" id="CHEBI:15378"/>
        <dbReference type="ChEBI" id="CHEBI:29986"/>
        <dbReference type="ChEBI" id="CHEBI:30616"/>
        <dbReference type="ChEBI" id="CHEBI:43474"/>
        <dbReference type="ChEBI" id="CHEBI:83898"/>
        <dbReference type="ChEBI" id="CHEBI:83900"/>
        <dbReference type="ChEBI" id="CHEBI:456216"/>
        <dbReference type="EC" id="6.3.2.9"/>
    </reaction>
</comment>
<evidence type="ECO:0000256" key="2">
    <source>
        <dbReference type="ARBA" id="ARBA00004752"/>
    </source>
</evidence>
<dbReference type="InterPro" id="IPR013221">
    <property type="entry name" value="Mur_ligase_cen"/>
</dbReference>
<evidence type="ECO:0000313" key="11">
    <source>
        <dbReference type="EMBL" id="PJE73969.1"/>
    </source>
</evidence>
<dbReference type="Gene3D" id="3.40.1190.10">
    <property type="entry name" value="Mur-like, catalytic domain"/>
    <property type="match status" value="1"/>
</dbReference>
<comment type="caution">
    <text evidence="11">The sequence shown here is derived from an EMBL/GenBank/DDBJ whole genome shotgun (WGS) entry which is preliminary data.</text>
</comment>
<dbReference type="SUPFAM" id="SSF53623">
    <property type="entry name" value="MurD-like peptide ligases, catalytic domain"/>
    <property type="match status" value="1"/>
</dbReference>
<keyword evidence="7 8" id="KW-0961">Cell wall biogenesis/degradation</keyword>
<dbReference type="GO" id="GO:0005737">
    <property type="term" value="C:cytoplasm"/>
    <property type="evidence" value="ECO:0007669"/>
    <property type="project" value="UniProtKB-SubCell"/>
</dbReference>
<dbReference type="SUPFAM" id="SSF53244">
    <property type="entry name" value="MurD-like peptide ligases, peptide-binding domain"/>
    <property type="match status" value="1"/>
</dbReference>
<protein>
    <recommendedName>
        <fullName evidence="7 8">UDP-N-acetylmuramoylalanine--D-glutamate ligase</fullName>
        <ecNumber evidence="7 8">6.3.2.9</ecNumber>
    </recommendedName>
    <alternativeName>
        <fullName evidence="7">D-glutamic acid-adding enzyme</fullName>
    </alternativeName>
    <alternativeName>
        <fullName evidence="7">UDP-N-acetylmuramoyl-L-alanyl-D-glutamate synthetase</fullName>
    </alternativeName>
</protein>
<evidence type="ECO:0000313" key="12">
    <source>
        <dbReference type="Proteomes" id="UP000230959"/>
    </source>
</evidence>
<evidence type="ECO:0000256" key="7">
    <source>
        <dbReference type="HAMAP-Rule" id="MF_00639"/>
    </source>
</evidence>
<keyword evidence="6 7" id="KW-0067">ATP-binding</keyword>
<dbReference type="Pfam" id="PF08245">
    <property type="entry name" value="Mur_ligase_M"/>
    <property type="match status" value="1"/>
</dbReference>
<keyword evidence="7 8" id="KW-0132">Cell division</keyword>
<comment type="function">
    <text evidence="7 8">Cell wall formation. Catalyzes the addition of glutamate to the nucleotide precursor UDP-N-acetylmuramoyl-L-alanine (UMA).</text>
</comment>
<evidence type="ECO:0000256" key="1">
    <source>
        <dbReference type="ARBA" id="ARBA00004496"/>
    </source>
</evidence>
<dbReference type="PANTHER" id="PTHR43692">
    <property type="entry name" value="UDP-N-ACETYLMURAMOYLALANINE--D-GLUTAMATE LIGASE"/>
    <property type="match status" value="1"/>
</dbReference>
<keyword evidence="7 8" id="KW-0131">Cell cycle</keyword>
<evidence type="ECO:0000259" key="10">
    <source>
        <dbReference type="Pfam" id="PF08245"/>
    </source>
</evidence>
<dbReference type="GO" id="GO:0008764">
    <property type="term" value="F:UDP-N-acetylmuramoylalanine-D-glutamate ligase activity"/>
    <property type="evidence" value="ECO:0007669"/>
    <property type="project" value="UniProtKB-UniRule"/>
</dbReference>
<dbReference type="InterPro" id="IPR004101">
    <property type="entry name" value="Mur_ligase_C"/>
</dbReference>
<evidence type="ECO:0000259" key="9">
    <source>
        <dbReference type="Pfam" id="PF02875"/>
    </source>
</evidence>
<dbReference type="GO" id="GO:0071555">
    <property type="term" value="P:cell wall organization"/>
    <property type="evidence" value="ECO:0007669"/>
    <property type="project" value="UniProtKB-KW"/>
</dbReference>
<dbReference type="UniPathway" id="UPA00219"/>
<keyword evidence="5 7" id="KW-0547">Nucleotide-binding</keyword>
<evidence type="ECO:0000256" key="5">
    <source>
        <dbReference type="ARBA" id="ARBA00022741"/>
    </source>
</evidence>
<dbReference type="GO" id="GO:0005524">
    <property type="term" value="F:ATP binding"/>
    <property type="evidence" value="ECO:0007669"/>
    <property type="project" value="UniProtKB-UniRule"/>
</dbReference>
<dbReference type="GO" id="GO:0051301">
    <property type="term" value="P:cell division"/>
    <property type="evidence" value="ECO:0007669"/>
    <property type="project" value="UniProtKB-KW"/>
</dbReference>
<sequence>MNYKDFFKNKKILMMGLGILGRGVNVAKFLANAGAELTVTDLKDEEQLASSLQILSPYKNINYVLGKHNLTDFRDKDMLIKAAGVPLDSPYVAEARKNNIPVEMDASLFAKLLLSNLSTSNVDNIIVIGVTGTRGKSTVTQLIYEILTAANKRVFLGGNVKGLATLPLLEKIKTGDIVVMELDSWQLQGFSDSKISPHVAVFASFMRDHMNYYKGDMNAYFADKANIFKYQKAGDYLVCGEQVAEFMKDNGFKSIGKKLVASKKNIPSEWNIKLQGEHNLANIAMAVKASEIFGVSGDIIKNTVENFTGAPGRLEFVKEINGIKFYNDTTATTPDAAIAAVKSLREDGKSNIILIGGGADKELDFNEYAGFIKDKIKAMALFKGAATDKIMAAFGETGFPIEIFDNMPAAFKFAVSNADKGDVVLLSPGAASFGVFKNEFDRGEQFIEEISKLRLRQNE</sequence>
<comment type="subcellular location">
    <subcellularLocation>
        <location evidence="1 7 8">Cytoplasm</location>
    </subcellularLocation>
</comment>
<dbReference type="GO" id="GO:0009252">
    <property type="term" value="P:peptidoglycan biosynthetic process"/>
    <property type="evidence" value="ECO:0007669"/>
    <property type="project" value="UniProtKB-UniRule"/>
</dbReference>
<dbReference type="Pfam" id="PF02875">
    <property type="entry name" value="Mur_ligase_C"/>
    <property type="match status" value="1"/>
</dbReference>
<evidence type="ECO:0000256" key="4">
    <source>
        <dbReference type="ARBA" id="ARBA00022598"/>
    </source>
</evidence>
<dbReference type="GO" id="GO:0008360">
    <property type="term" value="P:regulation of cell shape"/>
    <property type="evidence" value="ECO:0007669"/>
    <property type="project" value="UniProtKB-KW"/>
</dbReference>
<evidence type="ECO:0000256" key="8">
    <source>
        <dbReference type="RuleBase" id="RU003664"/>
    </source>
</evidence>
<dbReference type="Gene3D" id="3.40.50.720">
    <property type="entry name" value="NAD(P)-binding Rossmann-like Domain"/>
    <property type="match status" value="1"/>
</dbReference>
<dbReference type="Proteomes" id="UP000230959">
    <property type="component" value="Unassembled WGS sequence"/>
</dbReference>
<dbReference type="NCBIfam" id="TIGR01087">
    <property type="entry name" value="murD"/>
    <property type="match status" value="1"/>
</dbReference>
<dbReference type="Gene3D" id="3.90.190.20">
    <property type="entry name" value="Mur ligase, C-terminal domain"/>
    <property type="match status" value="1"/>
</dbReference>
<dbReference type="PANTHER" id="PTHR43692:SF1">
    <property type="entry name" value="UDP-N-ACETYLMURAMOYLALANINE--D-GLUTAMATE LIGASE"/>
    <property type="match status" value="1"/>
</dbReference>
<dbReference type="InterPro" id="IPR036615">
    <property type="entry name" value="Mur_ligase_C_dom_sf"/>
</dbReference>
<feature type="domain" description="Mur ligase C-terminal" evidence="9">
    <location>
        <begin position="312"/>
        <end position="428"/>
    </location>
</feature>
<keyword evidence="3 7" id="KW-0963">Cytoplasm</keyword>
<name>A0A2M8LBG3_9BACT</name>
<reference evidence="12" key="1">
    <citation type="submission" date="2017-09" db="EMBL/GenBank/DDBJ databases">
        <title>Depth-based differentiation of microbial function through sediment-hosted aquifers and enrichment of novel symbionts in the deep terrestrial subsurface.</title>
        <authorList>
            <person name="Probst A.J."/>
            <person name="Ladd B."/>
            <person name="Jarett J.K."/>
            <person name="Geller-Mcgrath D.E."/>
            <person name="Sieber C.M.K."/>
            <person name="Emerson J.B."/>
            <person name="Anantharaman K."/>
            <person name="Thomas B.C."/>
            <person name="Malmstrom R."/>
            <person name="Stieglmeier M."/>
            <person name="Klingl A."/>
            <person name="Woyke T."/>
            <person name="Ryan C.M."/>
            <person name="Banfield J.F."/>
        </authorList>
    </citation>
    <scope>NUCLEOTIDE SEQUENCE [LARGE SCALE GENOMIC DNA]</scope>
</reference>
<dbReference type="EC" id="6.3.2.9" evidence="7 8"/>
<dbReference type="AlphaFoldDB" id="A0A2M8LBG3"/>
<proteinExistence type="inferred from homology"/>
<evidence type="ECO:0000256" key="3">
    <source>
        <dbReference type="ARBA" id="ARBA00022490"/>
    </source>
</evidence>
<dbReference type="InterPro" id="IPR036565">
    <property type="entry name" value="Mur-like_cat_sf"/>
</dbReference>
<feature type="domain" description="Mur ligase central" evidence="10">
    <location>
        <begin position="130"/>
        <end position="240"/>
    </location>
</feature>
<feature type="binding site" evidence="7">
    <location>
        <begin position="132"/>
        <end position="138"/>
    </location>
    <ligand>
        <name>ATP</name>
        <dbReference type="ChEBI" id="CHEBI:30616"/>
    </ligand>
</feature>
<keyword evidence="4 7" id="KW-0436">Ligase</keyword>
<gene>
    <name evidence="7 11" type="primary">murD</name>
    <name evidence="11" type="ORF">COV02_00225</name>
</gene>
<comment type="pathway">
    <text evidence="2 7 8">Cell wall biogenesis; peptidoglycan biosynthesis.</text>
</comment>
<evidence type="ECO:0000256" key="6">
    <source>
        <dbReference type="ARBA" id="ARBA00022840"/>
    </source>
</evidence>
<dbReference type="Pfam" id="PF21799">
    <property type="entry name" value="MurD-like_N"/>
    <property type="match status" value="1"/>
</dbReference>
<keyword evidence="7 8" id="KW-0573">Peptidoglycan synthesis</keyword>
<accession>A0A2M8LBG3</accession>
<dbReference type="EMBL" id="PFER01000004">
    <property type="protein sequence ID" value="PJE73969.1"/>
    <property type="molecule type" value="Genomic_DNA"/>
</dbReference>
<organism evidence="11 12">
    <name type="scientific">Candidatus Terrybacteria bacterium CG10_big_fil_rev_8_21_14_0_10_41_10</name>
    <dbReference type="NCBI Taxonomy" id="1975026"/>
    <lineage>
        <taxon>Bacteria</taxon>
        <taxon>Candidatus Terryibacteriota</taxon>
    </lineage>
</organism>